<feature type="repeat" description="TPR" evidence="3">
    <location>
        <begin position="207"/>
        <end position="240"/>
    </location>
</feature>
<dbReference type="RefSeq" id="WP_212674202.1">
    <property type="nucleotide sequence ID" value="NZ_JAGSPJ010000001.1"/>
</dbReference>
<dbReference type="PROSITE" id="PS50005">
    <property type="entry name" value="TPR"/>
    <property type="match status" value="6"/>
</dbReference>
<dbReference type="Pfam" id="PF01075">
    <property type="entry name" value="Glyco_transf_9"/>
    <property type="match status" value="1"/>
</dbReference>
<evidence type="ECO:0000313" key="4">
    <source>
        <dbReference type="EMBL" id="MBR7799096.1"/>
    </source>
</evidence>
<dbReference type="PANTHER" id="PTHR44858">
    <property type="entry name" value="TETRATRICOPEPTIDE REPEAT PROTEIN 6"/>
    <property type="match status" value="1"/>
</dbReference>
<dbReference type="Pfam" id="PF13432">
    <property type="entry name" value="TPR_16"/>
    <property type="match status" value="1"/>
</dbReference>
<dbReference type="AlphaFoldDB" id="A0A941IDZ4"/>
<dbReference type="InterPro" id="IPR050498">
    <property type="entry name" value="Ycf3"/>
</dbReference>
<feature type="repeat" description="TPR" evidence="3">
    <location>
        <begin position="241"/>
        <end position="274"/>
    </location>
</feature>
<dbReference type="Gene3D" id="1.25.40.10">
    <property type="entry name" value="Tetratricopeptide repeat domain"/>
    <property type="match status" value="3"/>
</dbReference>
<keyword evidence="5" id="KW-1185">Reference proteome</keyword>
<dbReference type="InterPro" id="IPR019734">
    <property type="entry name" value="TPR_rpt"/>
</dbReference>
<evidence type="ECO:0000256" key="2">
    <source>
        <dbReference type="ARBA" id="ARBA00022803"/>
    </source>
</evidence>
<keyword evidence="2 3" id="KW-0802">TPR repeat</keyword>
<organism evidence="4 5">
    <name type="scientific">Undibacterium fentianense</name>
    <dbReference type="NCBI Taxonomy" id="2828728"/>
    <lineage>
        <taxon>Bacteria</taxon>
        <taxon>Pseudomonadati</taxon>
        <taxon>Pseudomonadota</taxon>
        <taxon>Betaproteobacteria</taxon>
        <taxon>Burkholderiales</taxon>
        <taxon>Oxalobacteraceae</taxon>
        <taxon>Undibacterium</taxon>
    </lineage>
</organism>
<feature type="repeat" description="TPR" evidence="3">
    <location>
        <begin position="105"/>
        <end position="138"/>
    </location>
</feature>
<keyword evidence="1" id="KW-0677">Repeat</keyword>
<name>A0A941IDZ4_9BURK</name>
<dbReference type="EMBL" id="JAGSPJ010000001">
    <property type="protein sequence ID" value="MBR7799096.1"/>
    <property type="molecule type" value="Genomic_DNA"/>
</dbReference>
<feature type="repeat" description="TPR" evidence="3">
    <location>
        <begin position="139"/>
        <end position="172"/>
    </location>
</feature>
<evidence type="ECO:0000313" key="5">
    <source>
        <dbReference type="Proteomes" id="UP000678545"/>
    </source>
</evidence>
<reference evidence="4" key="1">
    <citation type="submission" date="2021-04" db="EMBL/GenBank/DDBJ databases">
        <title>novel species isolated from subtropical streams in China.</title>
        <authorList>
            <person name="Lu H."/>
        </authorList>
    </citation>
    <scope>NUCLEOTIDE SEQUENCE</scope>
    <source>
        <strain evidence="4">FT137W</strain>
    </source>
</reference>
<dbReference type="SUPFAM" id="SSF48452">
    <property type="entry name" value="TPR-like"/>
    <property type="match status" value="2"/>
</dbReference>
<dbReference type="Pfam" id="PF00515">
    <property type="entry name" value="TPR_1"/>
    <property type="match status" value="1"/>
</dbReference>
<dbReference type="InterPro" id="IPR011990">
    <property type="entry name" value="TPR-like_helical_dom_sf"/>
</dbReference>
<feature type="repeat" description="TPR" evidence="3">
    <location>
        <begin position="275"/>
        <end position="308"/>
    </location>
</feature>
<dbReference type="Gene3D" id="3.40.50.2000">
    <property type="entry name" value="Glycogen Phosphorylase B"/>
    <property type="match status" value="1"/>
</dbReference>
<dbReference type="SMART" id="SM00028">
    <property type="entry name" value="TPR"/>
    <property type="match status" value="9"/>
</dbReference>
<dbReference type="GO" id="GO:0016757">
    <property type="term" value="F:glycosyltransferase activity"/>
    <property type="evidence" value="ECO:0007669"/>
    <property type="project" value="InterPro"/>
</dbReference>
<dbReference type="Pfam" id="PF13371">
    <property type="entry name" value="TPR_9"/>
    <property type="match status" value="1"/>
</dbReference>
<dbReference type="PANTHER" id="PTHR44858:SF1">
    <property type="entry name" value="UDP-N-ACETYLGLUCOSAMINE--PEPTIDE N-ACETYLGLUCOSAMINYLTRANSFERASE SPINDLY-RELATED"/>
    <property type="match status" value="1"/>
</dbReference>
<dbReference type="InterPro" id="IPR002201">
    <property type="entry name" value="Glyco_trans_9"/>
</dbReference>
<dbReference type="Proteomes" id="UP000678545">
    <property type="component" value="Unassembled WGS sequence"/>
</dbReference>
<feature type="repeat" description="TPR" evidence="3">
    <location>
        <begin position="173"/>
        <end position="206"/>
    </location>
</feature>
<evidence type="ECO:0000256" key="1">
    <source>
        <dbReference type="ARBA" id="ARBA00022737"/>
    </source>
</evidence>
<proteinExistence type="predicted"/>
<gene>
    <name evidence="4" type="ORF">KDM90_03710</name>
</gene>
<evidence type="ECO:0000256" key="3">
    <source>
        <dbReference type="PROSITE-ProRule" id="PRU00339"/>
    </source>
</evidence>
<accession>A0A941IDZ4</accession>
<dbReference type="Pfam" id="PF13181">
    <property type="entry name" value="TPR_8"/>
    <property type="match status" value="1"/>
</dbReference>
<sequence length="633" mass="71441">MDLQHILQSGFELHQAGQLSEARAKYQDVLKHDPANFDALQLSGVIAAQLGELNLALELLIKANAIKPQDLAVATNLAKAASDLGNYAVAIQALRTILQTKNNDPHLIFALALNYFHVQDYRQSIQYFDFALQLRPNWAEAHCNRANAYDEMHEHEKALVDLNMAIELDPDYAIAHFNRGNILQKMRQLDLAQSNFERAINIQPSLKQAHLNLSQLYFHRGDYHAAYAASDTALALDPHHVSGYNCRGLAAMELGDYATARKDFESAIAIQPDFIHAYTNLGKLFRYTNQHAAAIASYRTALAIDPTSAIALFGLGLCELQIGDFFNGWAHYEERWHPDVLSDPKLIKNFSQTRWDGHRTLSGKCILLYAEQGYGDTIQFCRYARKIKALGAHVVLEIPSALFALFENLEGVDQLVARGEALPHFDFHLPLMSLPYVLRSNIAGIFALPPYLSVSQSKKDQWQKLLSDCLGKEIDTRHRKKQKRIGLVWSGNPQFKNDSSRSISLEQLIHYLPQEAVYFCLQKEVSIKDKVYLNTRPEIQQFSNQLHDFSDTAALCSHLDLVVTVDTSVAHLAGALGIPTIILLAANSDWRWLLHHDKTPWYESVSLIRQARVGQWIEALSMLANKLRDFIRA</sequence>
<comment type="caution">
    <text evidence="4">The sequence shown here is derived from an EMBL/GenBank/DDBJ whole genome shotgun (WGS) entry which is preliminary data.</text>
</comment>
<protein>
    <submittedName>
        <fullName evidence="4">Tetratricopeptide repeat protein</fullName>
    </submittedName>
</protein>
<dbReference type="SUPFAM" id="SSF53756">
    <property type="entry name" value="UDP-Glycosyltransferase/glycogen phosphorylase"/>
    <property type="match status" value="1"/>
</dbReference>
<dbReference type="Pfam" id="PF13414">
    <property type="entry name" value="TPR_11"/>
    <property type="match status" value="1"/>
</dbReference>